<protein>
    <submittedName>
        <fullName evidence="1">Uncharacterized protein</fullName>
    </submittedName>
</protein>
<dbReference type="Gene3D" id="3.40.50.720">
    <property type="entry name" value="NAD(P)-binding Rossmann-like Domain"/>
    <property type="match status" value="1"/>
</dbReference>
<evidence type="ECO:0000313" key="1">
    <source>
        <dbReference type="EMBL" id="KAH3776365.1"/>
    </source>
</evidence>
<organism evidence="1 2">
    <name type="scientific">Dreissena polymorpha</name>
    <name type="common">Zebra mussel</name>
    <name type="synonym">Mytilus polymorpha</name>
    <dbReference type="NCBI Taxonomy" id="45954"/>
    <lineage>
        <taxon>Eukaryota</taxon>
        <taxon>Metazoa</taxon>
        <taxon>Spiralia</taxon>
        <taxon>Lophotrochozoa</taxon>
        <taxon>Mollusca</taxon>
        <taxon>Bivalvia</taxon>
        <taxon>Autobranchia</taxon>
        <taxon>Heteroconchia</taxon>
        <taxon>Euheterodonta</taxon>
        <taxon>Imparidentia</taxon>
        <taxon>Neoheterodontei</taxon>
        <taxon>Myida</taxon>
        <taxon>Dreissenoidea</taxon>
        <taxon>Dreissenidae</taxon>
        <taxon>Dreissena</taxon>
    </lineage>
</organism>
<proteinExistence type="predicted"/>
<sequence length="107" mass="11883">MLGGILLHGAYISSNSARKRNRFRLCTIYHSPSGGCRWPLDHRVHPRGTSGSHVTLIADIFTAETASHGAAGIFRPTTEKTPEKSLKQFRYEGVLCFFRHVQSLNAS</sequence>
<dbReference type="AlphaFoldDB" id="A0A9D4EBR1"/>
<dbReference type="Proteomes" id="UP000828390">
    <property type="component" value="Unassembled WGS sequence"/>
</dbReference>
<gene>
    <name evidence="1" type="ORF">DPMN_177788</name>
</gene>
<keyword evidence="2" id="KW-1185">Reference proteome</keyword>
<evidence type="ECO:0000313" key="2">
    <source>
        <dbReference type="Proteomes" id="UP000828390"/>
    </source>
</evidence>
<dbReference type="EMBL" id="JAIWYP010000009">
    <property type="protein sequence ID" value="KAH3776365.1"/>
    <property type="molecule type" value="Genomic_DNA"/>
</dbReference>
<reference evidence="1" key="2">
    <citation type="submission" date="2020-11" db="EMBL/GenBank/DDBJ databases">
        <authorList>
            <person name="McCartney M.A."/>
            <person name="Auch B."/>
            <person name="Kono T."/>
            <person name="Mallez S."/>
            <person name="Becker A."/>
            <person name="Gohl D.M."/>
            <person name="Silverstein K.A.T."/>
            <person name="Koren S."/>
            <person name="Bechman K.B."/>
            <person name="Herman A."/>
            <person name="Abrahante J.E."/>
            <person name="Garbe J."/>
        </authorList>
    </citation>
    <scope>NUCLEOTIDE SEQUENCE</scope>
    <source>
        <strain evidence="1">Duluth1</strain>
        <tissue evidence="1">Whole animal</tissue>
    </source>
</reference>
<comment type="caution">
    <text evidence="1">The sequence shown here is derived from an EMBL/GenBank/DDBJ whole genome shotgun (WGS) entry which is preliminary data.</text>
</comment>
<reference evidence="1" key="1">
    <citation type="journal article" date="2019" name="bioRxiv">
        <title>The Genome of the Zebra Mussel, Dreissena polymorpha: A Resource for Invasive Species Research.</title>
        <authorList>
            <person name="McCartney M.A."/>
            <person name="Auch B."/>
            <person name="Kono T."/>
            <person name="Mallez S."/>
            <person name="Zhang Y."/>
            <person name="Obille A."/>
            <person name="Becker A."/>
            <person name="Abrahante J.E."/>
            <person name="Garbe J."/>
            <person name="Badalamenti J.P."/>
            <person name="Herman A."/>
            <person name="Mangelson H."/>
            <person name="Liachko I."/>
            <person name="Sullivan S."/>
            <person name="Sone E.D."/>
            <person name="Koren S."/>
            <person name="Silverstein K.A.T."/>
            <person name="Beckman K.B."/>
            <person name="Gohl D.M."/>
        </authorList>
    </citation>
    <scope>NUCLEOTIDE SEQUENCE</scope>
    <source>
        <strain evidence="1">Duluth1</strain>
        <tissue evidence="1">Whole animal</tissue>
    </source>
</reference>
<name>A0A9D4EBR1_DREPO</name>
<accession>A0A9D4EBR1</accession>